<reference evidence="3 4" key="1">
    <citation type="submission" date="2023-04" db="EMBL/GenBank/DDBJ databases">
        <title>Ottowia paracancer sp. nov., isolated from human stomach.</title>
        <authorList>
            <person name="Song Y."/>
        </authorList>
    </citation>
    <scope>NUCLEOTIDE SEQUENCE [LARGE SCALE GENOMIC DNA]</scope>
    <source>
        <strain evidence="3 4">10c7w1</strain>
    </source>
</reference>
<dbReference type="Proteomes" id="UP001237156">
    <property type="component" value="Unassembled WGS sequence"/>
</dbReference>
<proteinExistence type="predicted"/>
<dbReference type="AlphaFoldDB" id="A0AAW6RHT0"/>
<evidence type="ECO:0000313" key="4">
    <source>
        <dbReference type="Proteomes" id="UP001237156"/>
    </source>
</evidence>
<feature type="domain" description="DUF4136" evidence="2">
    <location>
        <begin position="50"/>
        <end position="194"/>
    </location>
</feature>
<keyword evidence="4" id="KW-1185">Reference proteome</keyword>
<sequence>MRFTALLAAGAAALLLTACAGVRQIDADVESAAVAAPAASAGAAALAGAHYRFEQLPLQAGQPGTARVQALAQAALARAGLVRDDAAARITVQASAHVTPQWVNPWGDPYYGWDDGWGFWPGRFYFGLGTGSFYGGAWMWDTPTRYYASRVSLIMRDARSGQVLYETRAQHDGARGASDTVLQALFDAALQGFPTPPAGWRRVVIPLGEANR</sequence>
<comment type="caution">
    <text evidence="3">The sequence shown here is derived from an EMBL/GenBank/DDBJ whole genome shotgun (WGS) entry which is preliminary data.</text>
</comment>
<keyword evidence="1" id="KW-0732">Signal</keyword>
<organism evidence="3 4">
    <name type="scientific">Ottowia cancrivicina</name>
    <dbReference type="NCBI Taxonomy" id="3040346"/>
    <lineage>
        <taxon>Bacteria</taxon>
        <taxon>Pseudomonadati</taxon>
        <taxon>Pseudomonadota</taxon>
        <taxon>Betaproteobacteria</taxon>
        <taxon>Burkholderiales</taxon>
        <taxon>Comamonadaceae</taxon>
        <taxon>Ottowia</taxon>
    </lineage>
</organism>
<dbReference type="Pfam" id="PF13590">
    <property type="entry name" value="DUF4136"/>
    <property type="match status" value="1"/>
</dbReference>
<gene>
    <name evidence="3" type="ORF">QB898_01970</name>
</gene>
<feature type="signal peptide" evidence="1">
    <location>
        <begin position="1"/>
        <end position="20"/>
    </location>
</feature>
<accession>A0AAW6RHT0</accession>
<protein>
    <submittedName>
        <fullName evidence="3">DUF4136 domain-containing protein</fullName>
    </submittedName>
</protein>
<dbReference type="RefSeq" id="WP_279523582.1">
    <property type="nucleotide sequence ID" value="NZ_JARVII010000002.1"/>
</dbReference>
<evidence type="ECO:0000256" key="1">
    <source>
        <dbReference type="SAM" id="SignalP"/>
    </source>
</evidence>
<dbReference type="EMBL" id="JARVII010000002">
    <property type="protein sequence ID" value="MDG9698498.1"/>
    <property type="molecule type" value="Genomic_DNA"/>
</dbReference>
<feature type="chain" id="PRO_5043442794" evidence="1">
    <location>
        <begin position="21"/>
        <end position="212"/>
    </location>
</feature>
<dbReference type="PROSITE" id="PS51257">
    <property type="entry name" value="PROKAR_LIPOPROTEIN"/>
    <property type="match status" value="1"/>
</dbReference>
<dbReference type="InterPro" id="IPR025411">
    <property type="entry name" value="DUF4136"/>
</dbReference>
<evidence type="ECO:0000259" key="2">
    <source>
        <dbReference type="Pfam" id="PF13590"/>
    </source>
</evidence>
<name>A0AAW6RHT0_9BURK</name>
<evidence type="ECO:0000313" key="3">
    <source>
        <dbReference type="EMBL" id="MDG9698498.1"/>
    </source>
</evidence>